<dbReference type="EMBL" id="CP060693">
    <property type="protein sequence ID" value="QNM89413.1"/>
    <property type="molecule type" value="Genomic_DNA"/>
</dbReference>
<name>A0A7G9LLB4_9BACT</name>
<organism evidence="1 2">
    <name type="scientific">Aliarcobacter cryaerophilus</name>
    <dbReference type="NCBI Taxonomy" id="28198"/>
    <lineage>
        <taxon>Bacteria</taxon>
        <taxon>Pseudomonadati</taxon>
        <taxon>Campylobacterota</taxon>
        <taxon>Epsilonproteobacteria</taxon>
        <taxon>Campylobacterales</taxon>
        <taxon>Arcobacteraceae</taxon>
        <taxon>Aliarcobacter</taxon>
    </lineage>
</organism>
<proteinExistence type="predicted"/>
<accession>A0A7G9LLB4</accession>
<evidence type="ECO:0008006" key="3">
    <source>
        <dbReference type="Google" id="ProtNLM"/>
    </source>
</evidence>
<evidence type="ECO:0000313" key="1">
    <source>
        <dbReference type="EMBL" id="QNM89413.1"/>
    </source>
</evidence>
<sequence>MVTNARKIDFIQKIKDMQERTKASKMELLKKIDAKDEEYKTFSSKLREIQNSNHDILGLMALVDIYYLTKKELAKKELNRLENQNDTTTQKDKLINDFFEQVGERINIIEKAESLDLKEFLNSNTLYEIFDDKKFEKYINPQSSENIAENIKGNEHEYSRENER</sequence>
<protein>
    <recommendedName>
        <fullName evidence="3">Flagellar FliJ protein</fullName>
    </recommendedName>
</protein>
<dbReference type="AlphaFoldDB" id="A0A7G9LLB4"/>
<reference evidence="1 2" key="1">
    <citation type="journal article" date="2020" name="Front. Microbiol.">
        <title>Genomic Analysis and Antimicrobial Resistance of Aliarcobacter cryaerophilus Strains From German Water Poultry.</title>
        <authorList>
            <person name="Muller E."/>
            <person name="Hotzel H."/>
            <person name="Ahlers C."/>
            <person name="Hanel I."/>
            <person name="Tomaso H."/>
            <person name="Abdel-Glil M.Y."/>
        </authorList>
    </citation>
    <scope>NUCLEOTIDE SEQUENCE [LARGE SCALE GENOMIC DNA]</scope>
    <source>
        <strain evidence="1 2">16CS1285-4</strain>
    </source>
</reference>
<evidence type="ECO:0000313" key="2">
    <source>
        <dbReference type="Proteomes" id="UP000515842"/>
    </source>
</evidence>
<dbReference type="RefSeq" id="WP_187473968.1">
    <property type="nucleotide sequence ID" value="NZ_CP060693.1"/>
</dbReference>
<dbReference type="Proteomes" id="UP000515842">
    <property type="component" value="Chromosome"/>
</dbReference>
<gene>
    <name evidence="1" type="ORF">HOO34_06970</name>
</gene>